<dbReference type="Proteomes" id="UP001233271">
    <property type="component" value="Chromosome 1"/>
</dbReference>
<feature type="region of interest" description="Disordered" evidence="1">
    <location>
        <begin position="309"/>
        <end position="373"/>
    </location>
</feature>
<feature type="compositionally biased region" description="Basic and acidic residues" evidence="1">
    <location>
        <begin position="334"/>
        <end position="347"/>
    </location>
</feature>
<dbReference type="KEGG" id="ccac:CcaHIS019_0105560"/>
<proteinExistence type="predicted"/>
<evidence type="ECO:0000313" key="3">
    <source>
        <dbReference type="Proteomes" id="UP001233271"/>
    </source>
</evidence>
<feature type="region of interest" description="Disordered" evidence="1">
    <location>
        <begin position="544"/>
        <end position="587"/>
    </location>
</feature>
<dbReference type="AlphaFoldDB" id="A0AA48IDM0"/>
<name>A0AA48IDM0_9TREE</name>
<dbReference type="RefSeq" id="XP_060453104.1">
    <property type="nucleotide sequence ID" value="XM_060601633.1"/>
</dbReference>
<keyword evidence="3" id="KW-1185">Reference proteome</keyword>
<reference evidence="2" key="1">
    <citation type="journal article" date="2023" name="BMC Genomics">
        <title>Chromosome-level genome assemblies of Cutaneotrichosporon spp. (Trichosporonales, Basidiomycota) reveal imbalanced evolution between nucleotide sequences and chromosome synteny.</title>
        <authorList>
            <person name="Kobayashi Y."/>
            <person name="Kayamori A."/>
            <person name="Aoki K."/>
            <person name="Shiwa Y."/>
            <person name="Matsutani M."/>
            <person name="Fujita N."/>
            <person name="Sugita T."/>
            <person name="Iwasaki W."/>
            <person name="Tanaka N."/>
            <person name="Takashima M."/>
        </authorList>
    </citation>
    <scope>NUCLEOTIDE SEQUENCE</scope>
    <source>
        <strain evidence="2">HIS019</strain>
    </source>
</reference>
<accession>A0AA48IDM0</accession>
<sequence length="765" mass="82651">MSFSHFIATASPPEVGGEIIRTGPVWYTFKPNSNGTHGTHMFSFHIADGPGFTISRADMINAHATLEKALATNWTSSTTLKNTITTTHKANRSPIFRHQCDLVANSDVLYKCLTDLRNGLSFLDKCEKLCVTPAVFVNTLSLQTILPYGRESRSTGPIAMWRGSFDIAHRMKNPHADDDLVKTPALVAKTNKLCAQPAPSPLGDGGVIELERRYKGRSSRESAILRPVTNTVKTTEVENYEDMRYRETPVNGCKQSCYPDNPKVSSYMNAHSGLCQHRCSGHHTPCARSPMSNRRGLLRTAIHVTRAATTLSNHHSSSQLANARDTSRSGRLPHHGERNRSVNEDKLNTMSAIDPVRPASDHRSPRSGAVAHTVRRPLQDGPAKAPDAVLDSPAIARLKIVNMGVNKPLPEIYDAPRSSQEALKSGRPFRATATACTDEWFCTPISFNRTHSDLSSGSSVIESRTPNLNAGPLHSQAVLGSLYTQLPMDSDRTPEIQDRNLATLTAVMERSAIKPSVVVRGASNKQCAIAGVLECIPGEGSIGTLKPTAGRHRMSPALKDSRCPTASQSGSTSPKSDRSYTTAATSTTQIKQDMATAPIAESNVESNYSYVTADDPVPRSQGGVAAEKDSKLVSEVPWIPSHPISRSPTVRAVVSDNRYLDNCDPGATTVCNMSQVLEPRSGTAMSAPNTSKDVRNSRVSVYGSKGSGTGRSTNTTCPTGLSTIRGHSSRNTYAESSGASCTSTLVPDKPWYELPKHFAPLSEVL</sequence>
<dbReference type="GeneID" id="85491709"/>
<evidence type="ECO:0000313" key="2">
    <source>
        <dbReference type="EMBL" id="BEI87838.1"/>
    </source>
</evidence>
<protein>
    <submittedName>
        <fullName evidence="2">Uncharacterized protein</fullName>
    </submittedName>
</protein>
<organism evidence="2 3">
    <name type="scientific">Cutaneotrichosporon cavernicola</name>
    <dbReference type="NCBI Taxonomy" id="279322"/>
    <lineage>
        <taxon>Eukaryota</taxon>
        <taxon>Fungi</taxon>
        <taxon>Dikarya</taxon>
        <taxon>Basidiomycota</taxon>
        <taxon>Agaricomycotina</taxon>
        <taxon>Tremellomycetes</taxon>
        <taxon>Trichosporonales</taxon>
        <taxon>Trichosporonaceae</taxon>
        <taxon>Cutaneotrichosporon</taxon>
    </lineage>
</organism>
<feature type="compositionally biased region" description="Polar residues" evidence="1">
    <location>
        <begin position="309"/>
        <end position="321"/>
    </location>
</feature>
<evidence type="ECO:0000256" key="1">
    <source>
        <dbReference type="SAM" id="MobiDB-lite"/>
    </source>
</evidence>
<dbReference type="EMBL" id="AP028212">
    <property type="protein sequence ID" value="BEI87838.1"/>
    <property type="molecule type" value="Genomic_DNA"/>
</dbReference>
<gene>
    <name evidence="2" type="ORF">CcaverHIS019_0105560</name>
</gene>
<feature type="compositionally biased region" description="Polar residues" evidence="1">
    <location>
        <begin position="564"/>
        <end position="587"/>
    </location>
</feature>